<evidence type="ECO:0000256" key="2">
    <source>
        <dbReference type="ARBA" id="ARBA00022515"/>
    </source>
</evidence>
<evidence type="ECO:0000256" key="10">
    <source>
        <dbReference type="ARBA" id="ARBA00023125"/>
    </source>
</evidence>
<evidence type="ECO:0000256" key="5">
    <source>
        <dbReference type="ARBA" id="ARBA00022705"/>
    </source>
</evidence>
<keyword evidence="2 12" id="KW-0639">Primosome</keyword>
<dbReference type="InterPro" id="IPR002694">
    <property type="entry name" value="Znf_CHC2"/>
</dbReference>
<dbReference type="Proteomes" id="UP001595733">
    <property type="component" value="Unassembled WGS sequence"/>
</dbReference>
<comment type="function">
    <text evidence="12 13">RNA polymerase that catalyzes the synthesis of short RNA molecules used as primers for DNA polymerase during DNA replication.</text>
</comment>
<dbReference type="InterPro" id="IPR030846">
    <property type="entry name" value="DnaG_bac"/>
</dbReference>
<evidence type="ECO:0000256" key="11">
    <source>
        <dbReference type="ARBA" id="ARBA00023163"/>
    </source>
</evidence>
<comment type="cofactor">
    <cofactor evidence="12 13">
        <name>Zn(2+)</name>
        <dbReference type="ChEBI" id="CHEBI:29105"/>
    </cofactor>
    <text evidence="12 13">Binds 1 zinc ion per monomer.</text>
</comment>
<dbReference type="SUPFAM" id="SSF57783">
    <property type="entry name" value="Zinc beta-ribbon"/>
    <property type="match status" value="1"/>
</dbReference>
<evidence type="ECO:0000256" key="13">
    <source>
        <dbReference type="PIRNR" id="PIRNR002811"/>
    </source>
</evidence>
<dbReference type="PROSITE" id="PS50880">
    <property type="entry name" value="TOPRIM"/>
    <property type="match status" value="1"/>
</dbReference>
<accession>A0ABV8UY36</accession>
<feature type="domain" description="Toprim" evidence="15">
    <location>
        <begin position="263"/>
        <end position="345"/>
    </location>
</feature>
<dbReference type="EC" id="2.7.7.101" evidence="12"/>
<dbReference type="SUPFAM" id="SSF56731">
    <property type="entry name" value="DNA primase core"/>
    <property type="match status" value="1"/>
</dbReference>
<keyword evidence="10 12" id="KW-0238">DNA-binding</keyword>
<evidence type="ECO:0000256" key="7">
    <source>
        <dbReference type="ARBA" id="ARBA00022771"/>
    </source>
</evidence>
<dbReference type="NCBIfam" id="TIGR01391">
    <property type="entry name" value="dnaG"/>
    <property type="match status" value="1"/>
</dbReference>
<evidence type="ECO:0000256" key="1">
    <source>
        <dbReference type="ARBA" id="ARBA00022478"/>
    </source>
</evidence>
<dbReference type="HAMAP" id="MF_00974">
    <property type="entry name" value="DNA_primase_DnaG"/>
    <property type="match status" value="1"/>
</dbReference>
<evidence type="ECO:0000313" key="16">
    <source>
        <dbReference type="EMBL" id="MFC4356114.1"/>
    </source>
</evidence>
<comment type="subunit">
    <text evidence="12">Monomer. Interacts with DnaB.</text>
</comment>
<organism evidence="16 17">
    <name type="scientific">Chryseomicrobium palamuruense</name>
    <dbReference type="NCBI Taxonomy" id="682973"/>
    <lineage>
        <taxon>Bacteria</taxon>
        <taxon>Bacillati</taxon>
        <taxon>Bacillota</taxon>
        <taxon>Bacilli</taxon>
        <taxon>Bacillales</taxon>
        <taxon>Caryophanaceae</taxon>
        <taxon>Chryseomicrobium</taxon>
    </lineage>
</organism>
<dbReference type="InterPro" id="IPR006295">
    <property type="entry name" value="DNA_primase_DnaG"/>
</dbReference>
<dbReference type="InterPro" id="IPR006171">
    <property type="entry name" value="TOPRIM_dom"/>
</dbReference>
<keyword evidence="8 12" id="KW-0862">Zinc</keyword>
<keyword evidence="17" id="KW-1185">Reference proteome</keyword>
<evidence type="ECO:0000259" key="15">
    <source>
        <dbReference type="PROSITE" id="PS50880"/>
    </source>
</evidence>
<reference evidence="17" key="1">
    <citation type="journal article" date="2019" name="Int. J. Syst. Evol. Microbiol.">
        <title>The Global Catalogue of Microorganisms (GCM) 10K type strain sequencing project: providing services to taxonomists for standard genome sequencing and annotation.</title>
        <authorList>
            <consortium name="The Broad Institute Genomics Platform"/>
            <consortium name="The Broad Institute Genome Sequencing Center for Infectious Disease"/>
            <person name="Wu L."/>
            <person name="Ma J."/>
        </authorList>
    </citation>
    <scope>NUCLEOTIDE SEQUENCE [LARGE SCALE GENOMIC DNA]</scope>
    <source>
        <strain evidence="17">CCUG 50353</strain>
    </source>
</reference>
<evidence type="ECO:0000256" key="4">
    <source>
        <dbReference type="ARBA" id="ARBA00022695"/>
    </source>
</evidence>
<evidence type="ECO:0000256" key="12">
    <source>
        <dbReference type="HAMAP-Rule" id="MF_00974"/>
    </source>
</evidence>
<dbReference type="InterPro" id="IPR036977">
    <property type="entry name" value="DNA_primase_Znf_CHC2"/>
</dbReference>
<evidence type="ECO:0000256" key="14">
    <source>
        <dbReference type="SAM" id="Coils"/>
    </source>
</evidence>
<comment type="domain">
    <text evidence="12">Contains an N-terminal zinc-binding domain, a central core domain that contains the primase activity, and a C-terminal DnaB-binding domain.</text>
</comment>
<dbReference type="SMART" id="SM00400">
    <property type="entry name" value="ZnF_CHCC"/>
    <property type="match status" value="1"/>
</dbReference>
<keyword evidence="7 12" id="KW-0863">Zinc-finger</keyword>
<evidence type="ECO:0000256" key="8">
    <source>
        <dbReference type="ARBA" id="ARBA00022833"/>
    </source>
</evidence>
<dbReference type="EMBL" id="JBHSEF010000026">
    <property type="protein sequence ID" value="MFC4356114.1"/>
    <property type="molecule type" value="Genomic_DNA"/>
</dbReference>
<protein>
    <recommendedName>
        <fullName evidence="12 13">DNA primase</fullName>
        <ecNumber evidence="12">2.7.7.101</ecNumber>
    </recommendedName>
</protein>
<dbReference type="Gene3D" id="1.10.860.10">
    <property type="entry name" value="DNAb Helicase, Chain A"/>
    <property type="match status" value="1"/>
</dbReference>
<dbReference type="InterPro" id="IPR019475">
    <property type="entry name" value="DNA_primase_DnaB-bd"/>
</dbReference>
<dbReference type="PANTHER" id="PTHR30313:SF2">
    <property type="entry name" value="DNA PRIMASE"/>
    <property type="match status" value="1"/>
</dbReference>
<proteinExistence type="inferred from homology"/>
<keyword evidence="6 12" id="KW-0479">Metal-binding</keyword>
<keyword evidence="3 12" id="KW-0808">Transferase</keyword>
<feature type="coiled-coil region" evidence="14">
    <location>
        <begin position="419"/>
        <end position="446"/>
    </location>
</feature>
<comment type="caution">
    <text evidence="16">The sequence shown here is derived from an EMBL/GenBank/DDBJ whole genome shotgun (WGS) entry which is preliminary data.</text>
</comment>
<dbReference type="Gene3D" id="3.90.980.10">
    <property type="entry name" value="DNA primase, catalytic core, N-terminal domain"/>
    <property type="match status" value="1"/>
</dbReference>
<dbReference type="CDD" id="cd03364">
    <property type="entry name" value="TOPRIM_DnaG_primases"/>
    <property type="match status" value="1"/>
</dbReference>
<dbReference type="Gene3D" id="3.40.1360.10">
    <property type="match status" value="1"/>
</dbReference>
<keyword evidence="9" id="KW-0460">Magnesium</keyword>
<dbReference type="Gene3D" id="3.90.580.10">
    <property type="entry name" value="Zinc finger, CHC2-type domain"/>
    <property type="match status" value="1"/>
</dbReference>
<evidence type="ECO:0000313" key="17">
    <source>
        <dbReference type="Proteomes" id="UP001595733"/>
    </source>
</evidence>
<name>A0ABV8UY36_9BACL</name>
<gene>
    <name evidence="12 16" type="primary">dnaG</name>
    <name evidence="16" type="ORF">ACFO0S_13720</name>
</gene>
<keyword evidence="1 12" id="KW-0240">DNA-directed RNA polymerase</keyword>
<evidence type="ECO:0000256" key="6">
    <source>
        <dbReference type="ARBA" id="ARBA00022723"/>
    </source>
</evidence>
<feature type="zinc finger region" description="CHC2-type" evidence="12">
    <location>
        <begin position="40"/>
        <end position="64"/>
    </location>
</feature>
<keyword evidence="4 12" id="KW-0548">Nucleotidyltransferase</keyword>
<dbReference type="InterPro" id="IPR034151">
    <property type="entry name" value="TOPRIM_DnaG_bac"/>
</dbReference>
<sequence>MSQHIDEQTIDTIRSSVDIVDVVSEYVQLTKRGRNYFGLCPFHGEQTPSFSVAQEKQIFHCFGCGAGGNVMTFLMDIEGLSFQQTVAKLANRAGIDVDIKSDEHVPKATNPSHHAWKKAHTFTASYYHHLLLNTVEGEEALAYLKARGITEEIIKKFQIGWSLPRWDGLTNVLKQREFDLDNMEKCGLIIRKDQGDSFFDRFRGRIMFPICDDKGQVIAFSGRILHDSTEDAKYMNSPETDLFKKNEVLYNLHQARVAIRMKKQVVVAEGFMDIIAFHRAGVENAVGTMGTALTQQHVTHLKRLTNELLFCFDGDKAGMEAARKALEATQNDRQLKRSVIVLPDQADPDDFLSVKGPEELQQFVAEKGLSEMSFYMLYHRKGLNLKQDSDVLHYTNQLLELIAKRASPIEQSLYVKQLAEDTNLELEVLQQQLRKLLASRAKKNNQEKPPVPQVTPTTRKLNATERAEYLLLAHLIEDPDQIGHMATSENMDLFVHEDFTEAYLHLAAFYEKYPAGDFQRLIETTEYPHLKKLFMQATMMDRDPESNKQEIEDCMRQLRKYRVEKRIEEIMHEAKLAEKMSDYAKALELAKEAIELKRSIHSV</sequence>
<evidence type="ECO:0000256" key="9">
    <source>
        <dbReference type="ARBA" id="ARBA00022842"/>
    </source>
</evidence>
<dbReference type="PANTHER" id="PTHR30313">
    <property type="entry name" value="DNA PRIMASE"/>
    <property type="match status" value="1"/>
</dbReference>
<dbReference type="InterPro" id="IPR013264">
    <property type="entry name" value="DNAG_N"/>
</dbReference>
<dbReference type="Pfam" id="PF13155">
    <property type="entry name" value="Toprim_2"/>
    <property type="match status" value="1"/>
</dbReference>
<dbReference type="InterPro" id="IPR037068">
    <property type="entry name" value="DNA_primase_core_N_sf"/>
</dbReference>
<dbReference type="SMART" id="SM00493">
    <property type="entry name" value="TOPRIM"/>
    <property type="match status" value="1"/>
</dbReference>
<comment type="catalytic activity">
    <reaction evidence="12">
        <text>ssDNA + n NTP = ssDNA/pppN(pN)n-1 hybrid + (n-1) diphosphate.</text>
        <dbReference type="EC" id="2.7.7.101"/>
    </reaction>
</comment>
<dbReference type="Pfam" id="PF08275">
    <property type="entry name" value="DNAG_N"/>
    <property type="match status" value="1"/>
</dbReference>
<dbReference type="PIRSF" id="PIRSF002811">
    <property type="entry name" value="DnaG"/>
    <property type="match status" value="1"/>
</dbReference>
<dbReference type="Pfam" id="PF01807">
    <property type="entry name" value="Zn_ribbon_DnaG"/>
    <property type="match status" value="1"/>
</dbReference>
<dbReference type="Pfam" id="PF10410">
    <property type="entry name" value="DnaB_bind"/>
    <property type="match status" value="1"/>
</dbReference>
<comment type="similarity">
    <text evidence="12 13">Belongs to the DnaG primase family.</text>
</comment>
<dbReference type="InterPro" id="IPR050219">
    <property type="entry name" value="DnaG_primase"/>
</dbReference>
<keyword evidence="11 12" id="KW-0804">Transcription</keyword>
<evidence type="ECO:0000256" key="3">
    <source>
        <dbReference type="ARBA" id="ARBA00022679"/>
    </source>
</evidence>
<dbReference type="InterPro" id="IPR016136">
    <property type="entry name" value="DNA_helicase_N/primase_C"/>
</dbReference>
<keyword evidence="5 12" id="KW-0235">DNA replication</keyword>
<keyword evidence="14" id="KW-0175">Coiled coil</keyword>
<dbReference type="RefSeq" id="WP_378142665.1">
    <property type="nucleotide sequence ID" value="NZ_JBHSEF010000026.1"/>
</dbReference>